<evidence type="ECO:0000313" key="2">
    <source>
        <dbReference type="Proteomes" id="UP000822688"/>
    </source>
</evidence>
<reference evidence="1" key="1">
    <citation type="submission" date="2020-06" db="EMBL/GenBank/DDBJ databases">
        <title>WGS assembly of Ceratodon purpureus strain R40.</title>
        <authorList>
            <person name="Carey S.B."/>
            <person name="Jenkins J."/>
            <person name="Shu S."/>
            <person name="Lovell J.T."/>
            <person name="Sreedasyam A."/>
            <person name="Maumus F."/>
            <person name="Tiley G.P."/>
            <person name="Fernandez-Pozo N."/>
            <person name="Barry K."/>
            <person name="Chen C."/>
            <person name="Wang M."/>
            <person name="Lipzen A."/>
            <person name="Daum C."/>
            <person name="Saski C.A."/>
            <person name="Payton A.C."/>
            <person name="Mcbreen J.C."/>
            <person name="Conrad R.E."/>
            <person name="Kollar L.M."/>
            <person name="Olsson S."/>
            <person name="Huttunen S."/>
            <person name="Landis J.B."/>
            <person name="Wickett N.J."/>
            <person name="Johnson M.G."/>
            <person name="Rensing S.A."/>
            <person name="Grimwood J."/>
            <person name="Schmutz J."/>
            <person name="Mcdaniel S.F."/>
        </authorList>
    </citation>
    <scope>NUCLEOTIDE SEQUENCE</scope>
    <source>
        <strain evidence="1">R40</strain>
    </source>
</reference>
<proteinExistence type="predicted"/>
<name>A0A8T0HS27_CERPU</name>
<dbReference type="Proteomes" id="UP000822688">
    <property type="component" value="Chromosome V"/>
</dbReference>
<comment type="caution">
    <text evidence="1">The sequence shown here is derived from an EMBL/GenBank/DDBJ whole genome shotgun (WGS) entry which is preliminary data.</text>
</comment>
<evidence type="ECO:0000313" key="1">
    <source>
        <dbReference type="EMBL" id="KAG0573762.1"/>
    </source>
</evidence>
<keyword evidence="2" id="KW-1185">Reference proteome</keyword>
<gene>
    <name evidence="1" type="ORF">KC19_VG207600</name>
</gene>
<sequence>MGLKKGGSYGTFEGLSRSPVLLRLSLVPTAAVVSSSRHTRILGIKCLKTIWGFCRALEVTRSLMVQVQ</sequence>
<dbReference type="EMBL" id="CM026426">
    <property type="protein sequence ID" value="KAG0573762.1"/>
    <property type="molecule type" value="Genomic_DNA"/>
</dbReference>
<protein>
    <submittedName>
        <fullName evidence="1">Uncharacterized protein</fullName>
    </submittedName>
</protein>
<organism evidence="1 2">
    <name type="scientific">Ceratodon purpureus</name>
    <name type="common">Fire moss</name>
    <name type="synonym">Dicranum purpureum</name>
    <dbReference type="NCBI Taxonomy" id="3225"/>
    <lineage>
        <taxon>Eukaryota</taxon>
        <taxon>Viridiplantae</taxon>
        <taxon>Streptophyta</taxon>
        <taxon>Embryophyta</taxon>
        <taxon>Bryophyta</taxon>
        <taxon>Bryophytina</taxon>
        <taxon>Bryopsida</taxon>
        <taxon>Dicranidae</taxon>
        <taxon>Pseudoditrichales</taxon>
        <taxon>Ditrichaceae</taxon>
        <taxon>Ceratodon</taxon>
    </lineage>
</organism>
<dbReference type="AlphaFoldDB" id="A0A8T0HS27"/>
<accession>A0A8T0HS27</accession>